<keyword evidence="5" id="KW-1185">Reference proteome</keyword>
<protein>
    <recommendedName>
        <fullName evidence="6">Mid2 domain-containing protein</fullName>
    </recommendedName>
</protein>
<evidence type="ECO:0000256" key="2">
    <source>
        <dbReference type="SAM" id="Phobius"/>
    </source>
</evidence>
<keyword evidence="2" id="KW-0472">Membrane</keyword>
<keyword evidence="3" id="KW-0732">Signal</keyword>
<sequence length="331" mass="34129">MASSRGFGCRRLLFAAVAALPSLFLVATLQPLAVSAQDSQLIDCYRFDGVVTPNNTKCPNSNACCGPKANCLSNRLCANPGDPPNRWVRGPCAVKGGWDDGCAQICKYNEFADIFPRVVLCDDGSLCCNNDGQCCAKGKGIFLDENGKVVSARATAATTTYPAVSGSTTTSTQAPSTSETRSASSSSTGVSSSSSSTSKADESAGSTASSTGTPTVTSDPSQTASNAPQATSDSPPAASNSDDSIGLKVGLGLGIPLAVLITACVVYFVLRRRGRNASEAAPTPSQADLGPNHMYSPGMVYADIPKYPVELMGQPSNELDGNPAAPRYELR</sequence>
<feature type="region of interest" description="Disordered" evidence="1">
    <location>
        <begin position="161"/>
        <end position="241"/>
    </location>
</feature>
<organism evidence="4 5">
    <name type="scientific">Staphylotrichum longicolle</name>
    <dbReference type="NCBI Taxonomy" id="669026"/>
    <lineage>
        <taxon>Eukaryota</taxon>
        <taxon>Fungi</taxon>
        <taxon>Dikarya</taxon>
        <taxon>Ascomycota</taxon>
        <taxon>Pezizomycotina</taxon>
        <taxon>Sordariomycetes</taxon>
        <taxon>Sordariomycetidae</taxon>
        <taxon>Sordariales</taxon>
        <taxon>Chaetomiaceae</taxon>
        <taxon>Staphylotrichum</taxon>
    </lineage>
</organism>
<evidence type="ECO:0000313" key="4">
    <source>
        <dbReference type="EMBL" id="KAG7291281.1"/>
    </source>
</evidence>
<feature type="chain" id="PRO_5042272447" description="Mid2 domain-containing protein" evidence="3">
    <location>
        <begin position="37"/>
        <end position="331"/>
    </location>
</feature>
<feature type="compositionally biased region" description="Low complexity" evidence="1">
    <location>
        <begin position="232"/>
        <end position="241"/>
    </location>
</feature>
<evidence type="ECO:0008006" key="6">
    <source>
        <dbReference type="Google" id="ProtNLM"/>
    </source>
</evidence>
<keyword evidence="2" id="KW-0812">Transmembrane</keyword>
<feature type="compositionally biased region" description="Polar residues" evidence="1">
    <location>
        <begin position="219"/>
        <end position="231"/>
    </location>
</feature>
<comment type="caution">
    <text evidence="4">The sequence shown here is derived from an EMBL/GenBank/DDBJ whole genome shotgun (WGS) entry which is preliminary data.</text>
</comment>
<accession>A0AAD4F0W2</accession>
<name>A0AAD4F0W2_9PEZI</name>
<proteinExistence type="predicted"/>
<evidence type="ECO:0000256" key="3">
    <source>
        <dbReference type="SAM" id="SignalP"/>
    </source>
</evidence>
<keyword evidence="2" id="KW-1133">Transmembrane helix</keyword>
<dbReference type="EMBL" id="JAHCVI010000001">
    <property type="protein sequence ID" value="KAG7291281.1"/>
    <property type="molecule type" value="Genomic_DNA"/>
</dbReference>
<feature type="compositionally biased region" description="Low complexity" evidence="1">
    <location>
        <begin position="161"/>
        <end position="218"/>
    </location>
</feature>
<gene>
    <name evidence="4" type="ORF">NEMBOFW57_001293</name>
</gene>
<reference evidence="4" key="1">
    <citation type="submission" date="2023-02" db="EMBL/GenBank/DDBJ databases">
        <authorList>
            <person name="Palmer J.M."/>
        </authorList>
    </citation>
    <scope>NUCLEOTIDE SEQUENCE</scope>
    <source>
        <strain evidence="4">FW57</strain>
    </source>
</reference>
<dbReference type="Proteomes" id="UP001197093">
    <property type="component" value="Unassembled WGS sequence"/>
</dbReference>
<dbReference type="AlphaFoldDB" id="A0AAD4F0W2"/>
<evidence type="ECO:0000256" key="1">
    <source>
        <dbReference type="SAM" id="MobiDB-lite"/>
    </source>
</evidence>
<feature type="signal peptide" evidence="3">
    <location>
        <begin position="1"/>
        <end position="36"/>
    </location>
</feature>
<evidence type="ECO:0000313" key="5">
    <source>
        <dbReference type="Proteomes" id="UP001197093"/>
    </source>
</evidence>
<feature type="transmembrane region" description="Helical" evidence="2">
    <location>
        <begin position="249"/>
        <end position="270"/>
    </location>
</feature>